<dbReference type="eggNOG" id="COG2120">
    <property type="taxonomic scope" value="Bacteria"/>
</dbReference>
<dbReference type="InterPro" id="IPR003737">
    <property type="entry name" value="GlcNAc_PI_deacetylase-related"/>
</dbReference>
<organism evidence="1 2">
    <name type="scientific">Gillisia limnaea (strain DSM 15749 / LMG 21470 / R-8282)</name>
    <dbReference type="NCBI Taxonomy" id="865937"/>
    <lineage>
        <taxon>Bacteria</taxon>
        <taxon>Pseudomonadati</taxon>
        <taxon>Bacteroidota</taxon>
        <taxon>Flavobacteriia</taxon>
        <taxon>Flavobacteriales</taxon>
        <taxon>Flavobacteriaceae</taxon>
        <taxon>Gillisia</taxon>
    </lineage>
</organism>
<dbReference type="Gene3D" id="3.40.50.10320">
    <property type="entry name" value="LmbE-like"/>
    <property type="match status" value="1"/>
</dbReference>
<evidence type="ECO:0000313" key="2">
    <source>
        <dbReference type="Proteomes" id="UP000003844"/>
    </source>
</evidence>
<dbReference type="AlphaFoldDB" id="H2BXR4"/>
<proteinExistence type="predicted"/>
<dbReference type="STRING" id="865937.Gilli_2570"/>
<dbReference type="InterPro" id="IPR024078">
    <property type="entry name" value="LmbE-like_dom_sf"/>
</dbReference>
<dbReference type="Pfam" id="PF02585">
    <property type="entry name" value="PIG-L"/>
    <property type="match status" value="1"/>
</dbReference>
<accession>H2BXR4</accession>
<dbReference type="RefSeq" id="WP_006989495.1">
    <property type="nucleotide sequence ID" value="NZ_JH594606.1"/>
</dbReference>
<dbReference type="PANTHER" id="PTHR12993:SF30">
    <property type="entry name" value="N-ACETYL-ALPHA-D-GLUCOSAMINYL L-MALATE DEACETYLASE 1"/>
    <property type="match status" value="1"/>
</dbReference>
<dbReference type="OrthoDB" id="9790023at2"/>
<evidence type="ECO:0000313" key="1">
    <source>
        <dbReference type="EMBL" id="EHQ03188.1"/>
    </source>
</evidence>
<sequence>MKKKIRLFFVFILIGLPMIGQNDEKKVLNIIAIGAHPDDCDFKFGGTAALFAKMGHNVKFLALTSGDAGHQNMGGGVLAKRRRDEAKKAAEILGIEYEVLDNHDGELLPTLNVRHQVIRRIRDWNADIVLGLRANDYHPDHRNAGIVVQDAAYLVIVPNVTPDTPPLEKNPVFLYMKDNFKKPNPFSNDIAIIIDKVYDQKMTALAAHESQMFEWGPWTNGIKESEVPKGKKERLAWLKNGMGKETFDETEVAAIKKWYPKKDVSNVEHAEFLEICEYGKQPTEEEIKKLFPMLGNL</sequence>
<dbReference type="SUPFAM" id="SSF102588">
    <property type="entry name" value="LmbE-like"/>
    <property type="match status" value="1"/>
</dbReference>
<gene>
    <name evidence="1" type="ORF">Gilli_2570</name>
</gene>
<dbReference type="EMBL" id="JH594606">
    <property type="protein sequence ID" value="EHQ03188.1"/>
    <property type="molecule type" value="Genomic_DNA"/>
</dbReference>
<dbReference type="PANTHER" id="PTHR12993">
    <property type="entry name" value="N-ACETYLGLUCOSAMINYL-PHOSPHATIDYLINOSITOL DE-N-ACETYLASE-RELATED"/>
    <property type="match status" value="1"/>
</dbReference>
<name>H2BXR4_GILLR</name>
<dbReference type="GO" id="GO:0016811">
    <property type="term" value="F:hydrolase activity, acting on carbon-nitrogen (but not peptide) bonds, in linear amides"/>
    <property type="evidence" value="ECO:0007669"/>
    <property type="project" value="TreeGrafter"/>
</dbReference>
<dbReference type="HOGENOM" id="CLU_049311_3_0_10"/>
<reference evidence="2" key="1">
    <citation type="journal article" date="2012" name="Stand. Genomic Sci.">
        <title>Genome sequence of the Antarctic rhodopsins-containing flavobacterium Gillisia limnaea type strain (R-8282(T)).</title>
        <authorList>
            <person name="Riedel T."/>
            <person name="Held B."/>
            <person name="Nolan M."/>
            <person name="Lucas S."/>
            <person name="Lapidus A."/>
            <person name="Tice H."/>
            <person name="Del Rio T.G."/>
            <person name="Cheng J.F."/>
            <person name="Han C."/>
            <person name="Tapia R."/>
            <person name="Goodwin L.A."/>
            <person name="Pitluck S."/>
            <person name="Liolios K."/>
            <person name="Mavromatis K."/>
            <person name="Pagani I."/>
            <person name="Ivanova N."/>
            <person name="Mikhailova N."/>
            <person name="Pati A."/>
            <person name="Chen A."/>
            <person name="Palaniappan K."/>
            <person name="Land M."/>
            <person name="Rohde M."/>
            <person name="Tindall B.J."/>
            <person name="Detter J.C."/>
            <person name="Goker M."/>
            <person name="Bristow J."/>
            <person name="Eisen J.A."/>
            <person name="Markowitz V."/>
            <person name="Hugenholtz P."/>
            <person name="Kyrpides N.C."/>
            <person name="Klenk H.P."/>
            <person name="Woyke T."/>
        </authorList>
    </citation>
    <scope>NUCLEOTIDE SEQUENCE [LARGE SCALE GENOMIC DNA]</scope>
    <source>
        <strain evidence="2">DSM 15749 / LMG 21470 / R-8282</strain>
    </source>
</reference>
<protein>
    <submittedName>
        <fullName evidence="1">LmbE family protein</fullName>
    </submittedName>
</protein>
<dbReference type="Proteomes" id="UP000003844">
    <property type="component" value="Unassembled WGS sequence"/>
</dbReference>
<keyword evidence="2" id="KW-1185">Reference proteome</keyword>